<dbReference type="AlphaFoldDB" id="A0A3B0SIJ5"/>
<dbReference type="PANTHER" id="PTHR38471:SF2">
    <property type="entry name" value="FOUR HELIX BUNDLE PROTEIN"/>
    <property type="match status" value="1"/>
</dbReference>
<sequence length="120" mass="13212">MHDHEQLRVYSGALDVAESAYRLVASMPGSERFGLVSQIQRASTSIPANIAEGAGRGSRLDFARFLRYAIGSACELRAHLDLAERLYSIDASVVGDLRRSVESLIRQINALERHLQSPDS</sequence>
<organism evidence="1">
    <name type="scientific">hydrothermal vent metagenome</name>
    <dbReference type="NCBI Taxonomy" id="652676"/>
    <lineage>
        <taxon>unclassified sequences</taxon>
        <taxon>metagenomes</taxon>
        <taxon>ecological metagenomes</taxon>
    </lineage>
</organism>
<dbReference type="Pfam" id="PF05635">
    <property type="entry name" value="23S_rRNA_IVP"/>
    <property type="match status" value="1"/>
</dbReference>
<dbReference type="InterPro" id="IPR012657">
    <property type="entry name" value="23S_rRNA-intervening_sequence"/>
</dbReference>
<proteinExistence type="predicted"/>
<protein>
    <recommendedName>
        <fullName evidence="2">Four helix bundle protein</fullName>
    </recommendedName>
</protein>
<name>A0A3B0SIJ5_9ZZZZ</name>
<dbReference type="PANTHER" id="PTHR38471">
    <property type="entry name" value="FOUR HELIX BUNDLE PROTEIN"/>
    <property type="match status" value="1"/>
</dbReference>
<evidence type="ECO:0008006" key="2">
    <source>
        <dbReference type="Google" id="ProtNLM"/>
    </source>
</evidence>
<dbReference type="NCBIfam" id="TIGR02436">
    <property type="entry name" value="four helix bundle protein"/>
    <property type="match status" value="1"/>
</dbReference>
<dbReference type="Gene3D" id="1.20.1440.60">
    <property type="entry name" value="23S rRNA-intervening sequence"/>
    <property type="match status" value="1"/>
</dbReference>
<dbReference type="SUPFAM" id="SSF158446">
    <property type="entry name" value="IVS-encoded protein-like"/>
    <property type="match status" value="1"/>
</dbReference>
<dbReference type="InterPro" id="IPR036583">
    <property type="entry name" value="23S_rRNA_IVS_sf"/>
</dbReference>
<reference evidence="1" key="1">
    <citation type="submission" date="2018-06" db="EMBL/GenBank/DDBJ databases">
        <authorList>
            <person name="Zhirakovskaya E."/>
        </authorList>
    </citation>
    <scope>NUCLEOTIDE SEQUENCE</scope>
</reference>
<dbReference type="EMBL" id="UOEI01000288">
    <property type="protein sequence ID" value="VAW00619.1"/>
    <property type="molecule type" value="Genomic_DNA"/>
</dbReference>
<gene>
    <name evidence="1" type="ORF">MNBD_ACTINO01-308</name>
</gene>
<dbReference type="CDD" id="cd16377">
    <property type="entry name" value="23S_rRNA_IVP_like"/>
    <property type="match status" value="1"/>
</dbReference>
<accession>A0A3B0SIJ5</accession>
<evidence type="ECO:0000313" key="1">
    <source>
        <dbReference type="EMBL" id="VAW00619.1"/>
    </source>
</evidence>